<feature type="region of interest" description="Disordered" evidence="1">
    <location>
        <begin position="122"/>
        <end position="163"/>
    </location>
</feature>
<comment type="caution">
    <text evidence="3">The sequence shown here is derived from an EMBL/GenBank/DDBJ whole genome shotgun (WGS) entry which is preliminary data.</text>
</comment>
<feature type="transmembrane region" description="Helical" evidence="2">
    <location>
        <begin position="21"/>
        <end position="40"/>
    </location>
</feature>
<dbReference type="EMBL" id="JAVRRL010000024">
    <property type="protein sequence ID" value="KAK5113389.1"/>
    <property type="molecule type" value="Genomic_DNA"/>
</dbReference>
<organism evidence="3 4">
    <name type="scientific">Meristemomyces frigidus</name>
    <dbReference type="NCBI Taxonomy" id="1508187"/>
    <lineage>
        <taxon>Eukaryota</taxon>
        <taxon>Fungi</taxon>
        <taxon>Dikarya</taxon>
        <taxon>Ascomycota</taxon>
        <taxon>Pezizomycotina</taxon>
        <taxon>Dothideomycetes</taxon>
        <taxon>Dothideomycetidae</taxon>
        <taxon>Mycosphaerellales</taxon>
        <taxon>Teratosphaeriaceae</taxon>
        <taxon>Meristemomyces</taxon>
    </lineage>
</organism>
<dbReference type="Proteomes" id="UP001310890">
    <property type="component" value="Unassembled WGS sequence"/>
</dbReference>
<dbReference type="AlphaFoldDB" id="A0AAN7TRW0"/>
<protein>
    <submittedName>
        <fullName evidence="3">Uncharacterized protein</fullName>
    </submittedName>
</protein>
<gene>
    <name evidence="3" type="ORF">LTR62_003489</name>
</gene>
<evidence type="ECO:0000313" key="4">
    <source>
        <dbReference type="Proteomes" id="UP001310890"/>
    </source>
</evidence>
<proteinExistence type="predicted"/>
<feature type="compositionally biased region" description="Polar residues" evidence="1">
    <location>
        <begin position="122"/>
        <end position="131"/>
    </location>
</feature>
<keyword evidence="2" id="KW-1133">Transmembrane helix</keyword>
<name>A0AAN7TRW0_9PEZI</name>
<accession>A0AAN7TRW0</accession>
<evidence type="ECO:0000256" key="1">
    <source>
        <dbReference type="SAM" id="MobiDB-lite"/>
    </source>
</evidence>
<feature type="compositionally biased region" description="Polar residues" evidence="1">
    <location>
        <begin position="141"/>
        <end position="150"/>
    </location>
</feature>
<keyword evidence="2" id="KW-0472">Membrane</keyword>
<evidence type="ECO:0000313" key="3">
    <source>
        <dbReference type="EMBL" id="KAK5113389.1"/>
    </source>
</evidence>
<feature type="compositionally biased region" description="Basic and acidic residues" evidence="1">
    <location>
        <begin position="151"/>
        <end position="163"/>
    </location>
</feature>
<evidence type="ECO:0000256" key="2">
    <source>
        <dbReference type="SAM" id="Phobius"/>
    </source>
</evidence>
<dbReference type="PANTHER" id="PTHR33048">
    <property type="entry name" value="PTH11-LIKE INTEGRAL MEMBRANE PROTEIN (AFU_ORTHOLOGUE AFUA_5G11245)"/>
    <property type="match status" value="1"/>
</dbReference>
<keyword evidence="2" id="KW-0812">Transmembrane</keyword>
<sequence length="232" mass="25844">MRETDKCIPVSGIFALFDRSNLHIVIMIPLWLMAGLKMSLPQKLGLIAVLCLGESIVDDDTIAYPKKAGGSVRKLTVVISRQGGVHPEITWLALWSGIESSVAVSVACMTSFRVLFTQMQSGSARNRSGPTNEAVRYGKPKSSSKLSSTGDNKKPWRSDSREVDLDSVRKTDYDYEMERLGRQRNAKTVCVGADEADNGIRLSNERDWPETSSDTDILPRESIRVHKTWRVQ</sequence>
<dbReference type="PANTHER" id="PTHR33048:SF47">
    <property type="entry name" value="INTEGRAL MEMBRANE PROTEIN-RELATED"/>
    <property type="match status" value="1"/>
</dbReference>
<reference evidence="3" key="1">
    <citation type="submission" date="2023-08" db="EMBL/GenBank/DDBJ databases">
        <title>Black Yeasts Isolated from many extreme environments.</title>
        <authorList>
            <person name="Coleine C."/>
            <person name="Stajich J.E."/>
            <person name="Selbmann L."/>
        </authorList>
    </citation>
    <scope>NUCLEOTIDE SEQUENCE</scope>
    <source>
        <strain evidence="3">CCFEE 5401</strain>
    </source>
</reference>
<dbReference type="InterPro" id="IPR052337">
    <property type="entry name" value="SAT4-like"/>
</dbReference>